<accession>A0A1X7VKP3</accession>
<dbReference type="EnsemblMetazoa" id="Aqu2.1.40484_001">
    <property type="protein sequence ID" value="Aqu2.1.40484_001"/>
    <property type="gene ID" value="Aqu2.1.40484"/>
</dbReference>
<sequence>MKFDGCHEYRTSTSFHQLWVDFIQKTTSKVPHLTFYQHVTQQVFNSLIKLKYPVDTDLQSSKSIENPTALRREEENALRYVYGYILREVGTTWNESDKEEMEECLRGLFGDKMDEAKGTEEWTNAIDRGGLWHASDETYY</sequence>
<evidence type="ECO:0000313" key="1">
    <source>
        <dbReference type="EnsemblMetazoa" id="Aqu2.1.40484_001"/>
    </source>
</evidence>
<dbReference type="InParanoid" id="A0A1X7VKP3"/>
<name>A0A1X7VKP3_AMPQE</name>
<dbReference type="AlphaFoldDB" id="A0A1X7VKP3"/>
<protein>
    <submittedName>
        <fullName evidence="1">Uncharacterized protein</fullName>
    </submittedName>
</protein>
<proteinExistence type="predicted"/>
<reference evidence="1" key="1">
    <citation type="submission" date="2017-05" db="UniProtKB">
        <authorList>
            <consortium name="EnsemblMetazoa"/>
        </authorList>
    </citation>
    <scope>IDENTIFICATION</scope>
</reference>
<organism evidence="1">
    <name type="scientific">Amphimedon queenslandica</name>
    <name type="common">Sponge</name>
    <dbReference type="NCBI Taxonomy" id="400682"/>
    <lineage>
        <taxon>Eukaryota</taxon>
        <taxon>Metazoa</taxon>
        <taxon>Porifera</taxon>
        <taxon>Demospongiae</taxon>
        <taxon>Heteroscleromorpha</taxon>
        <taxon>Haplosclerida</taxon>
        <taxon>Niphatidae</taxon>
        <taxon>Amphimedon</taxon>
    </lineage>
</organism>